<dbReference type="InterPro" id="IPR013818">
    <property type="entry name" value="Lipase"/>
</dbReference>
<dbReference type="EC" id="3.1.1.32" evidence="4"/>
<feature type="compositionally biased region" description="Basic and acidic residues" evidence="9">
    <location>
        <begin position="41"/>
        <end position="53"/>
    </location>
</feature>
<evidence type="ECO:0000256" key="5">
    <source>
        <dbReference type="ARBA" id="ARBA00022525"/>
    </source>
</evidence>
<gene>
    <name evidence="11" type="ORF">ALC53_13617</name>
</gene>
<dbReference type="GO" id="GO:0005615">
    <property type="term" value="C:extracellular space"/>
    <property type="evidence" value="ECO:0007669"/>
    <property type="project" value="TreeGrafter"/>
</dbReference>
<evidence type="ECO:0000256" key="3">
    <source>
        <dbReference type="ARBA" id="ARBA00010701"/>
    </source>
</evidence>
<feature type="region of interest" description="Disordered" evidence="9">
    <location>
        <begin position="1"/>
        <end position="72"/>
    </location>
</feature>
<keyword evidence="6" id="KW-0378">Hydrolase</keyword>
<proteinExistence type="inferred from homology"/>
<dbReference type="InterPro" id="IPR002331">
    <property type="entry name" value="Lipase_panc"/>
</dbReference>
<dbReference type="InterPro" id="IPR000734">
    <property type="entry name" value="TAG_lipase"/>
</dbReference>
<comment type="subcellular location">
    <subcellularLocation>
        <location evidence="2">Secreted</location>
    </subcellularLocation>
</comment>
<keyword evidence="5" id="KW-0964">Secreted</keyword>
<evidence type="ECO:0000256" key="1">
    <source>
        <dbReference type="ARBA" id="ARBA00000111"/>
    </source>
</evidence>
<dbReference type="GO" id="GO:0017171">
    <property type="term" value="F:serine hydrolase activity"/>
    <property type="evidence" value="ECO:0007669"/>
    <property type="project" value="TreeGrafter"/>
</dbReference>
<dbReference type="Proteomes" id="UP000078540">
    <property type="component" value="Unassembled WGS sequence"/>
</dbReference>
<dbReference type="CDD" id="cd00707">
    <property type="entry name" value="Pancreat_lipase_like"/>
    <property type="match status" value="1"/>
</dbReference>
<dbReference type="Gene3D" id="2.60.60.20">
    <property type="entry name" value="PLAT/LH2 domain"/>
    <property type="match status" value="1"/>
</dbReference>
<comment type="similarity">
    <text evidence="3 8">Belongs to the AB hydrolase superfamily. Lipase family.</text>
</comment>
<dbReference type="Gene3D" id="3.40.50.1820">
    <property type="entry name" value="alpha/beta hydrolase"/>
    <property type="match status" value="1"/>
</dbReference>
<evidence type="ECO:0000313" key="11">
    <source>
        <dbReference type="EMBL" id="KYM75904.1"/>
    </source>
</evidence>
<organism evidence="11 12">
    <name type="scientific">Atta colombica</name>
    <dbReference type="NCBI Taxonomy" id="520822"/>
    <lineage>
        <taxon>Eukaryota</taxon>
        <taxon>Metazoa</taxon>
        <taxon>Ecdysozoa</taxon>
        <taxon>Arthropoda</taxon>
        <taxon>Hexapoda</taxon>
        <taxon>Insecta</taxon>
        <taxon>Pterygota</taxon>
        <taxon>Neoptera</taxon>
        <taxon>Endopterygota</taxon>
        <taxon>Hymenoptera</taxon>
        <taxon>Apocrita</taxon>
        <taxon>Aculeata</taxon>
        <taxon>Formicoidea</taxon>
        <taxon>Formicidae</taxon>
        <taxon>Myrmicinae</taxon>
        <taxon>Atta</taxon>
    </lineage>
</organism>
<dbReference type="EMBL" id="KQ976737">
    <property type="protein sequence ID" value="KYM75904.1"/>
    <property type="molecule type" value="Genomic_DNA"/>
</dbReference>
<evidence type="ECO:0000256" key="4">
    <source>
        <dbReference type="ARBA" id="ARBA00013179"/>
    </source>
</evidence>
<dbReference type="Pfam" id="PF00151">
    <property type="entry name" value="Lipase"/>
    <property type="match status" value="1"/>
</dbReference>
<dbReference type="GO" id="GO:0016042">
    <property type="term" value="P:lipid catabolic process"/>
    <property type="evidence" value="ECO:0007669"/>
    <property type="project" value="TreeGrafter"/>
</dbReference>
<evidence type="ECO:0000313" key="12">
    <source>
        <dbReference type="Proteomes" id="UP000078540"/>
    </source>
</evidence>
<evidence type="ECO:0000256" key="7">
    <source>
        <dbReference type="ARBA" id="ARBA00023157"/>
    </source>
</evidence>
<dbReference type="InterPro" id="IPR033906">
    <property type="entry name" value="Lipase_N"/>
</dbReference>
<dbReference type="FunFam" id="3.40.50.1820:FF:000033">
    <property type="entry name" value="Pancreatic triacylglycerol lipase"/>
    <property type="match status" value="1"/>
</dbReference>
<dbReference type="SUPFAM" id="SSF53474">
    <property type="entry name" value="alpha/beta-Hydrolases"/>
    <property type="match status" value="1"/>
</dbReference>
<dbReference type="PRINTS" id="PR00823">
    <property type="entry name" value="PANCLIPASE"/>
</dbReference>
<dbReference type="GO" id="GO:0008970">
    <property type="term" value="F:phospholipase A1 activity"/>
    <property type="evidence" value="ECO:0007669"/>
    <property type="project" value="UniProtKB-EC"/>
</dbReference>
<dbReference type="PRINTS" id="PR00821">
    <property type="entry name" value="TAGLIPASE"/>
</dbReference>
<evidence type="ECO:0000256" key="9">
    <source>
        <dbReference type="SAM" id="MobiDB-lite"/>
    </source>
</evidence>
<feature type="domain" description="Lipase" evidence="10">
    <location>
        <begin position="206"/>
        <end position="534"/>
    </location>
</feature>
<comment type="catalytic activity">
    <reaction evidence="1">
        <text>a 1,2-diacyl-sn-glycero-3-phosphocholine + H2O = a 2-acyl-sn-glycero-3-phosphocholine + a fatty acid + H(+)</text>
        <dbReference type="Rhea" id="RHEA:18689"/>
        <dbReference type="ChEBI" id="CHEBI:15377"/>
        <dbReference type="ChEBI" id="CHEBI:15378"/>
        <dbReference type="ChEBI" id="CHEBI:28868"/>
        <dbReference type="ChEBI" id="CHEBI:57643"/>
        <dbReference type="ChEBI" id="CHEBI:57875"/>
        <dbReference type="EC" id="3.1.1.32"/>
    </reaction>
</comment>
<keyword evidence="7" id="KW-1015">Disulfide bond</keyword>
<protein>
    <recommendedName>
        <fullName evidence="4">phospholipase A1</fullName>
        <ecNumber evidence="4">3.1.1.32</ecNumber>
    </recommendedName>
</protein>
<dbReference type="ESTHER" id="attce-a0a158nhg2">
    <property type="family name" value="Pancreatic_lipase"/>
</dbReference>
<evidence type="ECO:0000259" key="10">
    <source>
        <dbReference type="Pfam" id="PF00151"/>
    </source>
</evidence>
<dbReference type="STRING" id="520822.A0A195AVA3"/>
<dbReference type="PANTHER" id="PTHR11610:SF173">
    <property type="entry name" value="LIPASE DOMAIN-CONTAINING PROTEIN-RELATED"/>
    <property type="match status" value="1"/>
</dbReference>
<accession>A0A195AVA3</accession>
<evidence type="ECO:0000256" key="6">
    <source>
        <dbReference type="ARBA" id="ARBA00022801"/>
    </source>
</evidence>
<name>A0A195AVA3_9HYME</name>
<evidence type="ECO:0000256" key="8">
    <source>
        <dbReference type="RuleBase" id="RU004262"/>
    </source>
</evidence>
<reference evidence="11 12" key="1">
    <citation type="submission" date="2015-09" db="EMBL/GenBank/DDBJ databases">
        <title>Atta colombica WGS genome.</title>
        <authorList>
            <person name="Nygaard S."/>
            <person name="Hu H."/>
            <person name="Boomsma J."/>
            <person name="Zhang G."/>
        </authorList>
    </citation>
    <scope>NUCLEOTIDE SEQUENCE [LARGE SCALE GENOMIC DNA]</scope>
    <source>
        <strain evidence="11">Treedump-2</strain>
        <tissue evidence="11">Whole body</tissue>
    </source>
</reference>
<dbReference type="InterPro" id="IPR029058">
    <property type="entry name" value="AB_hydrolase_fold"/>
</dbReference>
<sequence>MMIRRDPSYPRINLDTPDSLSGGGQTDIPEQSDTDFTGEGVWEKERKSRRESAQRYIGSGTALPQGRTPNLGHNRRTLRLSFLPVATGAAVTYTLSRFRNNNYLIPEANGEMRDSTEKKKERKRKRGTGFLSASHFVTVSESRMRMRSGMNGRGVGDNDEGTLILLLVALTPVICSAGILDPWQWARSDRIEVNIPWLPFENETRCYDELGCLNITRSWYHLIHRPLNVFPLPREVINTRFILYTNQNPLDMCTLNNVGQILKVAKNKSIENSNFNPKRQTKFIIHGFIDTPLSNWVKEMRSELLVHGDYNVIVVDWAGGSLPLYTQATANTRLVGLEIAHLIKHLQTNYSLDPNDIHLIGHSLGAHTAGYAGEKLGGNIGRITGLDPAEPYFQGMPNHLRLDYTDAQLVDVIHTDGKSIFFLGYGMSQPCGHLDFYPNNGKEQPGCTDLSETTPSLPLTLIREGLEEASRVLVACNHVRALKLFIESINSKCQYVAHECSSYASFLRGECFSCKSNNSLSCGVMGYHADTSPALIKRQAMGQDVSSLLGSKFFFMTGKDDPYCRRHYRITINLARPPTAESWVQGFMKVTLHADKGMIRNMDLTPSGYMKLEHGSTARMVVAHPTGSIGNIGKIRRVELSWVYDMDVLQPRSLCFFWCNDRLYVNSVKVDAMDLPGRGKREADFSSKLCSVSRQEYAEIASGSTATFVDNC</sequence>
<dbReference type="GO" id="GO:0004806">
    <property type="term" value="F:triacylglycerol lipase activity"/>
    <property type="evidence" value="ECO:0007669"/>
    <property type="project" value="InterPro"/>
</dbReference>
<evidence type="ECO:0000256" key="2">
    <source>
        <dbReference type="ARBA" id="ARBA00004613"/>
    </source>
</evidence>
<dbReference type="PANTHER" id="PTHR11610">
    <property type="entry name" value="LIPASE"/>
    <property type="match status" value="1"/>
</dbReference>
<dbReference type="AlphaFoldDB" id="A0A195AVA3"/>
<keyword evidence="12" id="KW-1185">Reference proteome</keyword>